<name>A0AAU9PWZ7_9ASTR</name>
<accession>A0AAU9PWZ7</accession>
<evidence type="ECO:0000313" key="2">
    <source>
        <dbReference type="Proteomes" id="UP001157418"/>
    </source>
</evidence>
<comment type="caution">
    <text evidence="1">The sequence shown here is derived from an EMBL/GenBank/DDBJ whole genome shotgun (WGS) entry which is preliminary data.</text>
</comment>
<gene>
    <name evidence="1" type="ORF">LVIROSA_LOCUS39642</name>
</gene>
<protein>
    <submittedName>
        <fullName evidence="1">Uncharacterized protein</fullName>
    </submittedName>
</protein>
<sequence length="234" mass="27443">MVAKVLNASKINMQVTIRAQFLSSDVTYAAYLICKHEYSTQNPVIKSLKYKLNNQIQSYISYHGDYKNRWVMMELFQAKVLSRNFEFKLLLEEFASDSFHDEVIVEGIVFSPVQKFDDENIETQEMENPTTTEIEWENKLSSDYEQLIHCSGKRLVKRPWNSFIIETKEEAYSILSKEIWKNENGGEKYIRESECSLLKNLTMDKKPEWEKDTLMAALQREKRKNDGGKEEGHA</sequence>
<dbReference type="Proteomes" id="UP001157418">
    <property type="component" value="Unassembled WGS sequence"/>
</dbReference>
<dbReference type="EMBL" id="CAKMRJ010005745">
    <property type="protein sequence ID" value="CAH1454468.1"/>
    <property type="molecule type" value="Genomic_DNA"/>
</dbReference>
<evidence type="ECO:0000313" key="1">
    <source>
        <dbReference type="EMBL" id="CAH1454468.1"/>
    </source>
</evidence>
<dbReference type="AlphaFoldDB" id="A0AAU9PWZ7"/>
<reference evidence="1 2" key="1">
    <citation type="submission" date="2022-01" db="EMBL/GenBank/DDBJ databases">
        <authorList>
            <person name="Xiong W."/>
            <person name="Schranz E."/>
        </authorList>
    </citation>
    <scope>NUCLEOTIDE SEQUENCE [LARGE SCALE GENOMIC DNA]</scope>
</reference>
<organism evidence="1 2">
    <name type="scientific">Lactuca virosa</name>
    <dbReference type="NCBI Taxonomy" id="75947"/>
    <lineage>
        <taxon>Eukaryota</taxon>
        <taxon>Viridiplantae</taxon>
        <taxon>Streptophyta</taxon>
        <taxon>Embryophyta</taxon>
        <taxon>Tracheophyta</taxon>
        <taxon>Spermatophyta</taxon>
        <taxon>Magnoliopsida</taxon>
        <taxon>eudicotyledons</taxon>
        <taxon>Gunneridae</taxon>
        <taxon>Pentapetalae</taxon>
        <taxon>asterids</taxon>
        <taxon>campanulids</taxon>
        <taxon>Asterales</taxon>
        <taxon>Asteraceae</taxon>
        <taxon>Cichorioideae</taxon>
        <taxon>Cichorieae</taxon>
        <taxon>Lactucinae</taxon>
        <taxon>Lactuca</taxon>
    </lineage>
</organism>
<proteinExistence type="predicted"/>
<keyword evidence="2" id="KW-1185">Reference proteome</keyword>